<feature type="compositionally biased region" description="Low complexity" evidence="1">
    <location>
        <begin position="1646"/>
        <end position="1662"/>
    </location>
</feature>
<evidence type="ECO:0000313" key="3">
    <source>
        <dbReference type="EMBL" id="PYC82623.1"/>
    </source>
</evidence>
<protein>
    <recommendedName>
        <fullName evidence="2">TrwC relaxase domain-containing protein</fullName>
    </recommendedName>
</protein>
<feature type="domain" description="TrwC relaxase" evidence="2">
    <location>
        <begin position="13"/>
        <end position="394"/>
    </location>
</feature>
<keyword evidence="4" id="KW-1185">Reference proteome</keyword>
<dbReference type="Proteomes" id="UP000248039">
    <property type="component" value="Unassembled WGS sequence"/>
</dbReference>
<dbReference type="InterPro" id="IPR014862">
    <property type="entry name" value="TrwC"/>
</dbReference>
<proteinExistence type="predicted"/>
<organism evidence="3 4">
    <name type="scientific">Streptomyces tateyamensis</name>
    <dbReference type="NCBI Taxonomy" id="565073"/>
    <lineage>
        <taxon>Bacteria</taxon>
        <taxon>Bacillati</taxon>
        <taxon>Actinomycetota</taxon>
        <taxon>Actinomycetes</taxon>
        <taxon>Kitasatosporales</taxon>
        <taxon>Streptomycetaceae</taxon>
        <taxon>Streptomyces</taxon>
    </lineage>
</organism>
<dbReference type="Gene3D" id="3.40.50.300">
    <property type="entry name" value="P-loop containing nucleotide triphosphate hydrolases"/>
    <property type="match status" value="2"/>
</dbReference>
<gene>
    <name evidence="3" type="ORF">C7C46_09685</name>
</gene>
<dbReference type="NCBIfam" id="NF041492">
    <property type="entry name" value="MobF"/>
    <property type="match status" value="1"/>
</dbReference>
<feature type="compositionally biased region" description="Low complexity" evidence="1">
    <location>
        <begin position="1629"/>
        <end position="1638"/>
    </location>
</feature>
<dbReference type="SUPFAM" id="SSF55464">
    <property type="entry name" value="Origin of replication-binding domain, RBD-like"/>
    <property type="match status" value="1"/>
</dbReference>
<dbReference type="SUPFAM" id="SSF52540">
    <property type="entry name" value="P-loop containing nucleoside triphosphate hydrolases"/>
    <property type="match status" value="2"/>
</dbReference>
<comment type="caution">
    <text evidence="3">The sequence shown here is derived from an EMBL/GenBank/DDBJ whole genome shotgun (WGS) entry which is preliminary data.</text>
</comment>
<feature type="compositionally biased region" description="Basic and acidic residues" evidence="1">
    <location>
        <begin position="1596"/>
        <end position="1622"/>
    </location>
</feature>
<accession>A0A2V4PC99</accession>
<dbReference type="CDD" id="cd18809">
    <property type="entry name" value="SF1_C_RecD"/>
    <property type="match status" value="1"/>
</dbReference>
<reference evidence="3 4" key="1">
    <citation type="submission" date="2018-03" db="EMBL/GenBank/DDBJ databases">
        <title>Bioinformatic expansion and discovery of thiopeptide antibiotics.</title>
        <authorList>
            <person name="Schwalen C.J."/>
            <person name="Hudson G.A."/>
            <person name="Mitchell D.A."/>
        </authorList>
    </citation>
    <scope>NUCLEOTIDE SEQUENCE [LARGE SCALE GENOMIC DNA]</scope>
    <source>
        <strain evidence="3 4">ATCC 21389</strain>
    </source>
</reference>
<evidence type="ECO:0000313" key="4">
    <source>
        <dbReference type="Proteomes" id="UP000248039"/>
    </source>
</evidence>
<dbReference type="Pfam" id="PF08751">
    <property type="entry name" value="TrwC"/>
    <property type="match status" value="1"/>
</dbReference>
<dbReference type="PANTHER" id="PTHR43788">
    <property type="entry name" value="DNA2/NAM7 HELICASE FAMILY MEMBER"/>
    <property type="match status" value="1"/>
</dbReference>
<evidence type="ECO:0000256" key="1">
    <source>
        <dbReference type="SAM" id="MobiDB-lite"/>
    </source>
</evidence>
<evidence type="ECO:0000259" key="2">
    <source>
        <dbReference type="Pfam" id="PF08751"/>
    </source>
</evidence>
<feature type="region of interest" description="Disordered" evidence="1">
    <location>
        <begin position="1584"/>
        <end position="1679"/>
    </location>
</feature>
<dbReference type="InterPro" id="IPR027417">
    <property type="entry name" value="P-loop_NTPase"/>
</dbReference>
<dbReference type="EMBL" id="PYBW01000030">
    <property type="protein sequence ID" value="PYC82623.1"/>
    <property type="molecule type" value="Genomic_DNA"/>
</dbReference>
<dbReference type="InterPro" id="IPR050534">
    <property type="entry name" value="Coronavir_polyprotein_1ab"/>
</dbReference>
<feature type="compositionally biased region" description="Low complexity" evidence="1">
    <location>
        <begin position="1585"/>
        <end position="1595"/>
    </location>
</feature>
<dbReference type="Pfam" id="PF13604">
    <property type="entry name" value="AAA_30"/>
    <property type="match status" value="1"/>
</dbReference>
<sequence length="1679" mass="181866">MVALMTIHKLTSGTGYTYLTRQVAGGDVQRQRGQSAAEYYTQKGNPPGVWLGRGAPLLGLDGTTVTEEQMKLLYGLGQHPEAERIIAGHLAANVRADMNDEQLKATRAAAVKAATLGRAFPEYKALDPFGERVEKRLAVIEKQARREPTRAETKKIQREESTRQRAAVAGFDAVFAPVKSAAVLWALDEREEVRAAVREAHEAARDAAFAMLEEHAAFTRTGSTGQAQIETKGLIAVAFDHFDSRAGDPNLHTHVAISNKIQGIDGKWRSLDARALYSMTVAASEFYNSRFETELSARLGVTFEAREDAVTKRQPVREIVGIPVEAITHFSSRRTEIEARYEQRLREYRRDHGHDPSRGMTHQLARQANLDTREGKKAARSLQEMRADWTQTVTAAHGQDVIDRVMAAVPAPGSAPATAENEEQKPVEIPTLAAAVITAVAEERAVWTVWNLRAHAERLARSEHPTTDTAEHQALVEAIVTEAVSPVHSIRVDASALLTEPEELRRSNGDSVFVQHASARYTSRDIIEAERRLVVAATTPTTSGLNAGFVGAALDGFEARNRALDEGQRALVTAFATDNRLLAVGLGPAGSGKTTAMQAYVHVAAQAGQRVVPLATSAAAAAVLAADLQQPAENLHKFLWEYTGGKHANALHTGQNVPSHRASFALNPGDVVLVDEAGMAGTFNLDNLTRIAAHRGATVRLLGDYRQLASVESGGALRLIAAEAGAVELTQLHRFSNKAEADATLKIRVGDNAGLDFYLANQRVVGGSRTAMIEAAYDGWKADMLAGRTTLISAASGADVTALSARARDERVAAGQVEADGVMLRDGNRAGRGDWIVTRDNNRKITTNRGRDFVKNGDAWQVLKRHEDGSLKVRHMGHRGRVTLPAEYVAANVQLLYASTVMRSQGGTVDTAHPLVTEDMTREDLYVQLTRARHKTTIYTATHDLLPFDNDDQLAQTKHDPDTFAAREVLERVLNREGAQLSATDTIRNAQEDAVSLATLAPRHQHATETLTTPYYQQLVHRLLGPALAEQITTDDAFTAVTRALRNAEASGWQPERLIAAATWRGDLTTADSPAQALAWRLNTITDDRPAPAHLNAPTTADTTRYAALVAQITNLPAHRFDPESATAQPAALHVAPAAAQAPDAHPRVSTDTLNRYATAAANLITTTTDKVTAHPQWPHLAGAMAAAERTGRDTTALLATAATQATNASDPVTALTRAARTTLAADGTPEVHQNTPEALRHQALATEVLGAEHATRARNENTWSALTAALRRAETAGHEPAALLRQVAESRPLTGADSLSQVLAWRIGRHLATNAPATTAQQGDRVETELWRTLAWTLKTIENTGATVETALSEATGGPALPELLQHAQQQALAHTRAASGRPDLPAWISAVPRSTAANPHHHEYLTDSAALIANRFAVLADRTVENRPAWSQTLGEAPQDPTQRAQWQHQLAVVAAYRDQYKVADDNAAQPTGPYIEEGRTGHHAYWQATAAAISARHIATAPNAPAVTTADPDQQARGQFAADIYRALPEADQAEIVRTVATRTGATWLAGLPRLDDAALAQQHVAEQVSTVLTERRQLTIEAAQPEQQPQAEEGRQPTLAERRRVGRQAERQAHREQLQQRGGQPTRAARTAPTRRIEPADQRQNQAPAQRPAGPQTQVQQPPLVRQDQQGPRIR</sequence>
<name>A0A2V4PC99_9ACTN</name>